<protein>
    <submittedName>
        <fullName evidence="2">Uncharacterized protein</fullName>
    </submittedName>
</protein>
<sequence length="114" mass="12820">MKPLRQYAKELLTRQILGVRRRLDAASETWMPRFIPEASGLLLLARDSALIRPRWLPFGSQGASCALPVLQHHTTDRLQRPGPRLRHITTLETLPGGSEYKSNAAVPASRERAQ</sequence>
<evidence type="ECO:0000256" key="1">
    <source>
        <dbReference type="SAM" id="MobiDB-lite"/>
    </source>
</evidence>
<dbReference type="EMBL" id="JANPWB010000010">
    <property type="protein sequence ID" value="KAJ1146169.1"/>
    <property type="molecule type" value="Genomic_DNA"/>
</dbReference>
<keyword evidence="3" id="KW-1185">Reference proteome</keyword>
<gene>
    <name evidence="2" type="ORF">NDU88_012450</name>
</gene>
<accession>A0AAV7R1Z0</accession>
<feature type="region of interest" description="Disordered" evidence="1">
    <location>
        <begin position="94"/>
        <end position="114"/>
    </location>
</feature>
<proteinExistence type="predicted"/>
<organism evidence="2 3">
    <name type="scientific">Pleurodeles waltl</name>
    <name type="common">Iberian ribbed newt</name>
    <dbReference type="NCBI Taxonomy" id="8319"/>
    <lineage>
        <taxon>Eukaryota</taxon>
        <taxon>Metazoa</taxon>
        <taxon>Chordata</taxon>
        <taxon>Craniata</taxon>
        <taxon>Vertebrata</taxon>
        <taxon>Euteleostomi</taxon>
        <taxon>Amphibia</taxon>
        <taxon>Batrachia</taxon>
        <taxon>Caudata</taxon>
        <taxon>Salamandroidea</taxon>
        <taxon>Salamandridae</taxon>
        <taxon>Pleurodelinae</taxon>
        <taxon>Pleurodeles</taxon>
    </lineage>
</organism>
<evidence type="ECO:0000313" key="2">
    <source>
        <dbReference type="EMBL" id="KAJ1146169.1"/>
    </source>
</evidence>
<name>A0AAV7R1Z0_PLEWA</name>
<evidence type="ECO:0000313" key="3">
    <source>
        <dbReference type="Proteomes" id="UP001066276"/>
    </source>
</evidence>
<comment type="caution">
    <text evidence="2">The sequence shown here is derived from an EMBL/GenBank/DDBJ whole genome shotgun (WGS) entry which is preliminary data.</text>
</comment>
<dbReference type="AlphaFoldDB" id="A0AAV7R1Z0"/>
<reference evidence="2" key="1">
    <citation type="journal article" date="2022" name="bioRxiv">
        <title>Sequencing and chromosome-scale assembly of the giantPleurodeles waltlgenome.</title>
        <authorList>
            <person name="Brown T."/>
            <person name="Elewa A."/>
            <person name="Iarovenko S."/>
            <person name="Subramanian E."/>
            <person name="Araus A.J."/>
            <person name="Petzold A."/>
            <person name="Susuki M."/>
            <person name="Suzuki K.-i.T."/>
            <person name="Hayashi T."/>
            <person name="Toyoda A."/>
            <person name="Oliveira C."/>
            <person name="Osipova E."/>
            <person name="Leigh N.D."/>
            <person name="Simon A."/>
            <person name="Yun M.H."/>
        </authorList>
    </citation>
    <scope>NUCLEOTIDE SEQUENCE</scope>
    <source>
        <strain evidence="2">20211129_DDA</strain>
        <tissue evidence="2">Liver</tissue>
    </source>
</reference>
<dbReference type="Proteomes" id="UP001066276">
    <property type="component" value="Chromosome 6"/>
</dbReference>